<dbReference type="GeneID" id="20656808"/>
<dbReference type="PANTHER" id="PTHR34605">
    <property type="entry name" value="PHAGE_INTEGRASE DOMAIN-CONTAINING PROTEIN"/>
    <property type="match status" value="1"/>
</dbReference>
<dbReference type="InterPro" id="IPR013762">
    <property type="entry name" value="Integrase-like_cat_sf"/>
</dbReference>
<dbReference type="SUPFAM" id="SSF56349">
    <property type="entry name" value="DNA breaking-rejoining enzymes"/>
    <property type="match status" value="1"/>
</dbReference>
<dbReference type="GO" id="GO:0003677">
    <property type="term" value="F:DNA binding"/>
    <property type="evidence" value="ECO:0007669"/>
    <property type="project" value="InterPro"/>
</dbReference>
<dbReference type="STRING" id="1094619.G4Z6M8"/>
<dbReference type="GO" id="GO:0015074">
    <property type="term" value="P:DNA integration"/>
    <property type="evidence" value="ECO:0007669"/>
    <property type="project" value="InterPro"/>
</dbReference>
<dbReference type="KEGG" id="psoj:PHYSODRAFT_492344"/>
<name>G4Z6M8_PHYSP</name>
<dbReference type="Proteomes" id="UP000002640">
    <property type="component" value="Unassembled WGS sequence"/>
</dbReference>
<dbReference type="InterPro" id="IPR011010">
    <property type="entry name" value="DNA_brk_join_enz"/>
</dbReference>
<feature type="region of interest" description="Disordered" evidence="2">
    <location>
        <begin position="1"/>
        <end position="42"/>
    </location>
</feature>
<feature type="compositionally biased region" description="Polar residues" evidence="2">
    <location>
        <begin position="27"/>
        <end position="36"/>
    </location>
</feature>
<dbReference type="RefSeq" id="XP_009522315.1">
    <property type="nucleotide sequence ID" value="XM_009524020.1"/>
</dbReference>
<reference evidence="3 4" key="1">
    <citation type="journal article" date="2006" name="Science">
        <title>Phytophthora genome sequences uncover evolutionary origins and mechanisms of pathogenesis.</title>
        <authorList>
            <person name="Tyler B.M."/>
            <person name="Tripathy S."/>
            <person name="Zhang X."/>
            <person name="Dehal P."/>
            <person name="Jiang R.H."/>
            <person name="Aerts A."/>
            <person name="Arredondo F.D."/>
            <person name="Baxter L."/>
            <person name="Bensasson D."/>
            <person name="Beynon J.L."/>
            <person name="Chapman J."/>
            <person name="Damasceno C.M."/>
            <person name="Dorrance A.E."/>
            <person name="Dou D."/>
            <person name="Dickerman A.W."/>
            <person name="Dubchak I.L."/>
            <person name="Garbelotto M."/>
            <person name="Gijzen M."/>
            <person name="Gordon S.G."/>
            <person name="Govers F."/>
            <person name="Grunwald N.J."/>
            <person name="Huang W."/>
            <person name="Ivors K.L."/>
            <person name="Jones R.W."/>
            <person name="Kamoun S."/>
            <person name="Krampis K."/>
            <person name="Lamour K.H."/>
            <person name="Lee M.K."/>
            <person name="McDonald W.H."/>
            <person name="Medina M."/>
            <person name="Meijer H.J."/>
            <person name="Nordberg E.K."/>
            <person name="Maclean D.J."/>
            <person name="Ospina-Giraldo M.D."/>
            <person name="Morris P.F."/>
            <person name="Phuntumart V."/>
            <person name="Putnam N.H."/>
            <person name="Rash S."/>
            <person name="Rose J.K."/>
            <person name="Sakihama Y."/>
            <person name="Salamov A.A."/>
            <person name="Savidor A."/>
            <person name="Scheuring C.F."/>
            <person name="Smith B.M."/>
            <person name="Sobral B.W."/>
            <person name="Terry A."/>
            <person name="Torto-Alalibo T.A."/>
            <person name="Win J."/>
            <person name="Xu Z."/>
            <person name="Zhang H."/>
            <person name="Grigoriev I.V."/>
            <person name="Rokhsar D.S."/>
            <person name="Boore J.L."/>
        </authorList>
    </citation>
    <scope>NUCLEOTIDE SEQUENCE [LARGE SCALE GENOMIC DNA]</scope>
    <source>
        <strain evidence="3 4">P6497</strain>
    </source>
</reference>
<evidence type="ECO:0000256" key="1">
    <source>
        <dbReference type="ARBA" id="ARBA00023172"/>
    </source>
</evidence>
<dbReference type="PANTHER" id="PTHR34605:SF3">
    <property type="entry name" value="P CELL-TYPE AGGLUTINATION PROTEIN MAP4-LIKE-RELATED"/>
    <property type="match status" value="1"/>
</dbReference>
<dbReference type="InterPro" id="IPR052925">
    <property type="entry name" value="Phage_Integrase-like_Recomb"/>
</dbReference>
<keyword evidence="4" id="KW-1185">Reference proteome</keyword>
<dbReference type="InParanoid" id="G4Z6M8"/>
<keyword evidence="1" id="KW-0233">DNA recombination</keyword>
<dbReference type="Gene3D" id="1.10.443.10">
    <property type="entry name" value="Intergrase catalytic core"/>
    <property type="match status" value="1"/>
</dbReference>
<protein>
    <recommendedName>
        <fullName evidence="5">Tyr recombinase domain-containing protein</fullName>
    </recommendedName>
</protein>
<dbReference type="GO" id="GO:0006310">
    <property type="term" value="P:DNA recombination"/>
    <property type="evidence" value="ECO:0007669"/>
    <property type="project" value="UniProtKB-KW"/>
</dbReference>
<dbReference type="AlphaFoldDB" id="G4Z6M8"/>
<dbReference type="OMA" id="WIANHID"/>
<proteinExistence type="predicted"/>
<dbReference type="EMBL" id="JH159153">
    <property type="protein sequence ID" value="EGZ19598.1"/>
    <property type="molecule type" value="Genomic_DNA"/>
</dbReference>
<accession>G4Z6M8</accession>
<gene>
    <name evidence="3" type="ORF">PHYSODRAFT_492344</name>
</gene>
<evidence type="ECO:0000256" key="2">
    <source>
        <dbReference type="SAM" id="MobiDB-lite"/>
    </source>
</evidence>
<organism evidence="3 4">
    <name type="scientific">Phytophthora sojae (strain P6497)</name>
    <name type="common">Soybean stem and root rot agent</name>
    <name type="synonym">Phytophthora megasperma f. sp. glycines</name>
    <dbReference type="NCBI Taxonomy" id="1094619"/>
    <lineage>
        <taxon>Eukaryota</taxon>
        <taxon>Sar</taxon>
        <taxon>Stramenopiles</taxon>
        <taxon>Oomycota</taxon>
        <taxon>Peronosporomycetes</taxon>
        <taxon>Peronosporales</taxon>
        <taxon>Peronosporaceae</taxon>
        <taxon>Phytophthora</taxon>
    </lineage>
</organism>
<sequence>MRKAYDGSWSPFNNAPLPIRPDDNTTRHGSNGSPSVGASADLPGYQSTIKSRSLSNWCFFAIDRWSPTCSDGRVGSTSSVHAQVSHVKWHHKVYAGFEPVISPNHATAFAGKRRISPPPRPRSPVTRTMLEWMSAQIDYTKPKQRLFLGAALLGFFYLLRSSEYLAIKGGRHRYALEVRDVEVLDITGNPAVNFDDAVHAVITLRGSKTDKRGEGSARYLSRYGHGRVCPVIGASLLLELARRHRLRPTDPICSFSKSRMLKAEEMSKALKAAAIGTGIDPQRISCHSLRSGGASALIAGGADSTTIKLHGRWKSSVFQSYTHYTQELGAPLAAMMAGNGDLAFRDTSTTRRNGVHA</sequence>
<evidence type="ECO:0000313" key="3">
    <source>
        <dbReference type="EMBL" id="EGZ19598.1"/>
    </source>
</evidence>
<evidence type="ECO:0008006" key="5">
    <source>
        <dbReference type="Google" id="ProtNLM"/>
    </source>
</evidence>
<evidence type="ECO:0000313" key="4">
    <source>
        <dbReference type="Proteomes" id="UP000002640"/>
    </source>
</evidence>